<dbReference type="Proteomes" id="UP001602245">
    <property type="component" value="Unassembled WGS sequence"/>
</dbReference>
<accession>A0ABW6WEY9</accession>
<keyword evidence="1" id="KW-0233">DNA recombination</keyword>
<gene>
    <name evidence="2" type="ORF">ACFY35_20770</name>
</gene>
<reference evidence="2 3" key="1">
    <citation type="submission" date="2024-10" db="EMBL/GenBank/DDBJ databases">
        <title>The Natural Products Discovery Center: Release of the First 8490 Sequenced Strains for Exploring Actinobacteria Biosynthetic Diversity.</title>
        <authorList>
            <person name="Kalkreuter E."/>
            <person name="Kautsar S.A."/>
            <person name="Yang D."/>
            <person name="Bader C.D."/>
            <person name="Teijaro C.N."/>
            <person name="Fluegel L."/>
            <person name="Davis C.M."/>
            <person name="Simpson J.R."/>
            <person name="Lauterbach L."/>
            <person name="Steele A.D."/>
            <person name="Gui C."/>
            <person name="Meng S."/>
            <person name="Li G."/>
            <person name="Viehrig K."/>
            <person name="Ye F."/>
            <person name="Su P."/>
            <person name="Kiefer A.F."/>
            <person name="Nichols A."/>
            <person name="Cepeda A.J."/>
            <person name="Yan W."/>
            <person name="Fan B."/>
            <person name="Jiang Y."/>
            <person name="Adhikari A."/>
            <person name="Zheng C.-J."/>
            <person name="Schuster L."/>
            <person name="Cowan T.M."/>
            <person name="Smanski M.J."/>
            <person name="Chevrette M.G."/>
            <person name="De Carvalho L.P.S."/>
            <person name="Shen B."/>
        </authorList>
    </citation>
    <scope>NUCLEOTIDE SEQUENCE [LARGE SCALE GENOMIC DNA]</scope>
    <source>
        <strain evidence="2 3">NPDC000087</strain>
    </source>
</reference>
<sequence length="718" mass="77700">MTAVAEPDPYLLPLPGPETPVIRDDLIVGASHRGNARFSDPRWPLDLLSGNPSGARTSILWTKCPAVFESELRLAAWNMINGQLRPSFVKRKQRGAMRQRVSAGHLYGTVLTWMDLASWLATQGISTLAACNPDVLDAYARHLADSGASRGKLEKATAAMTRLWAFDQLSARPCGIGRPRWEDIGVDDYLPAATPGGENATEPLAEATMGPLLLWAMRVVDDFADDILAASAEYRRLMAAAASTPATPQGLQAVWDFLVPRVEAGLPLPAIAMSGTMRVARHYIADSVGAQVRQVDQVLETLLQKRQRGKTMRRPKRGPFTLNLTGRCPLDAPIRGRISGQPWRPAIDIDEAHTLLRHLGTAAFIVVSYLTGMRPGEVLGLRTGCCPDPDPDAGSGHHLIRGNEYKAALDEDGNHLSTGIERGVPWVAITPVVNAIRVLERIVPHGALLFDAAAHSSSELRSPAAGAIRNSTLHDRIESFVAWANEFAAAHALDHEVIPLDPHGPIGTRRFRRTLAWHIARRPGGLVALAVQYGHLRTAVSGAYASRGRGGIDDLLDVETIRAVADTVADLGEHLQAGGGVSGPAARHAIKTAVSGPAFAGAIINATTARRLAANQDIMLYENPNAFLLCRFRREQALCQRDGISDAPRLDQCRPECGNVVRTDHHASQLQKRADLLELRGAHAPGPIGDRLRGNAAKLRSFAEHHDHTRITLQEPAQ</sequence>
<keyword evidence="3" id="KW-1185">Reference proteome</keyword>
<dbReference type="SUPFAM" id="SSF56349">
    <property type="entry name" value="DNA breaking-rejoining enzymes"/>
    <property type="match status" value="1"/>
</dbReference>
<evidence type="ECO:0000313" key="2">
    <source>
        <dbReference type="EMBL" id="MFF5291882.1"/>
    </source>
</evidence>
<protein>
    <recommendedName>
        <fullName evidence="4">Integrase</fullName>
    </recommendedName>
</protein>
<dbReference type="EMBL" id="JBIAZU010000003">
    <property type="protein sequence ID" value="MFF5291882.1"/>
    <property type="molecule type" value="Genomic_DNA"/>
</dbReference>
<proteinExistence type="predicted"/>
<evidence type="ECO:0008006" key="4">
    <source>
        <dbReference type="Google" id="ProtNLM"/>
    </source>
</evidence>
<evidence type="ECO:0000313" key="3">
    <source>
        <dbReference type="Proteomes" id="UP001602245"/>
    </source>
</evidence>
<comment type="caution">
    <text evidence="2">The sequence shown here is derived from an EMBL/GenBank/DDBJ whole genome shotgun (WGS) entry which is preliminary data.</text>
</comment>
<name>A0ABW6WEY9_9ACTN</name>
<dbReference type="InterPro" id="IPR011010">
    <property type="entry name" value="DNA_brk_join_enz"/>
</dbReference>
<dbReference type="RefSeq" id="WP_020511746.1">
    <property type="nucleotide sequence ID" value="NZ_JBIAZU010000003.1"/>
</dbReference>
<dbReference type="Gene3D" id="1.10.443.10">
    <property type="entry name" value="Intergrase catalytic core"/>
    <property type="match status" value="1"/>
</dbReference>
<organism evidence="2 3">
    <name type="scientific">Paractinoplanes globisporus</name>
    <dbReference type="NCBI Taxonomy" id="113565"/>
    <lineage>
        <taxon>Bacteria</taxon>
        <taxon>Bacillati</taxon>
        <taxon>Actinomycetota</taxon>
        <taxon>Actinomycetes</taxon>
        <taxon>Micromonosporales</taxon>
        <taxon>Micromonosporaceae</taxon>
        <taxon>Paractinoplanes</taxon>
    </lineage>
</organism>
<evidence type="ECO:0000256" key="1">
    <source>
        <dbReference type="ARBA" id="ARBA00023172"/>
    </source>
</evidence>
<dbReference type="InterPro" id="IPR013762">
    <property type="entry name" value="Integrase-like_cat_sf"/>
</dbReference>